<feature type="domain" description="Cation/H+ exchanger transmembrane" evidence="10">
    <location>
        <begin position="16"/>
        <end position="419"/>
    </location>
</feature>
<dbReference type="InterPro" id="IPR006153">
    <property type="entry name" value="Cation/H_exchanger_TM"/>
</dbReference>
<dbReference type="PANTHER" id="PTHR32507">
    <property type="entry name" value="NA(+)/H(+) ANTIPORTER 1"/>
    <property type="match status" value="1"/>
</dbReference>
<evidence type="ECO:0000256" key="2">
    <source>
        <dbReference type="ARBA" id="ARBA00022448"/>
    </source>
</evidence>
<feature type="transmembrane region" description="Helical" evidence="9">
    <location>
        <begin position="394"/>
        <end position="413"/>
    </location>
</feature>
<feature type="transmembrane region" description="Helical" evidence="9">
    <location>
        <begin position="60"/>
        <end position="81"/>
    </location>
</feature>
<feature type="transmembrane region" description="Helical" evidence="9">
    <location>
        <begin position="202"/>
        <end position="226"/>
    </location>
</feature>
<gene>
    <name evidence="11" type="ORF">K8U61_21535</name>
</gene>
<organism evidence="11 12">
    <name type="scientific">Nocardioides mangrovi</name>
    <dbReference type="NCBI Taxonomy" id="2874580"/>
    <lineage>
        <taxon>Bacteria</taxon>
        <taxon>Bacillati</taxon>
        <taxon>Actinomycetota</taxon>
        <taxon>Actinomycetes</taxon>
        <taxon>Propionibacteriales</taxon>
        <taxon>Nocardioidaceae</taxon>
        <taxon>Nocardioides</taxon>
    </lineage>
</organism>
<evidence type="ECO:0000256" key="6">
    <source>
        <dbReference type="ARBA" id="ARBA00022989"/>
    </source>
</evidence>
<evidence type="ECO:0000256" key="1">
    <source>
        <dbReference type="ARBA" id="ARBA00004651"/>
    </source>
</evidence>
<keyword evidence="12" id="KW-1185">Reference proteome</keyword>
<keyword evidence="7" id="KW-0406">Ion transport</keyword>
<dbReference type="EMBL" id="JAIQZJ010000017">
    <property type="protein sequence ID" value="MBZ5740767.1"/>
    <property type="molecule type" value="Genomic_DNA"/>
</dbReference>
<name>A0ABS7UIQ1_9ACTN</name>
<evidence type="ECO:0000256" key="4">
    <source>
        <dbReference type="ARBA" id="ARBA00022475"/>
    </source>
</evidence>
<evidence type="ECO:0000313" key="12">
    <source>
        <dbReference type="Proteomes" id="UP000780875"/>
    </source>
</evidence>
<keyword evidence="2" id="KW-0813">Transport</keyword>
<keyword evidence="3" id="KW-0050">Antiport</keyword>
<evidence type="ECO:0000256" key="5">
    <source>
        <dbReference type="ARBA" id="ARBA00022692"/>
    </source>
</evidence>
<feature type="transmembrane region" description="Helical" evidence="9">
    <location>
        <begin position="6"/>
        <end position="24"/>
    </location>
</feature>
<accession>A0ABS7UIQ1</accession>
<dbReference type="PANTHER" id="PTHR32507:SF8">
    <property type="entry name" value="CNH1P"/>
    <property type="match status" value="1"/>
</dbReference>
<feature type="transmembrane region" description="Helical" evidence="9">
    <location>
        <begin position="178"/>
        <end position="195"/>
    </location>
</feature>
<evidence type="ECO:0000256" key="3">
    <source>
        <dbReference type="ARBA" id="ARBA00022449"/>
    </source>
</evidence>
<feature type="transmembrane region" description="Helical" evidence="9">
    <location>
        <begin position="326"/>
        <end position="351"/>
    </location>
</feature>
<dbReference type="Proteomes" id="UP000780875">
    <property type="component" value="Unassembled WGS sequence"/>
</dbReference>
<feature type="transmembrane region" description="Helical" evidence="9">
    <location>
        <begin position="363"/>
        <end position="382"/>
    </location>
</feature>
<evidence type="ECO:0000256" key="9">
    <source>
        <dbReference type="SAM" id="Phobius"/>
    </source>
</evidence>
<dbReference type="Pfam" id="PF00999">
    <property type="entry name" value="Na_H_Exchanger"/>
    <property type="match status" value="1"/>
</dbReference>
<feature type="transmembrane region" description="Helical" evidence="9">
    <location>
        <begin position="102"/>
        <end position="121"/>
    </location>
</feature>
<evidence type="ECO:0000256" key="8">
    <source>
        <dbReference type="ARBA" id="ARBA00023136"/>
    </source>
</evidence>
<dbReference type="RefSeq" id="WP_224125126.1">
    <property type="nucleotide sequence ID" value="NZ_JAIQZJ010000017.1"/>
</dbReference>
<proteinExistence type="predicted"/>
<reference evidence="11 12" key="1">
    <citation type="submission" date="2021-09" db="EMBL/GenBank/DDBJ databases">
        <title>Whole genome sequence of Nocardioides sp. GBK3QG-3.</title>
        <authorList>
            <person name="Tuo L."/>
        </authorList>
    </citation>
    <scope>NUCLEOTIDE SEQUENCE [LARGE SCALE GENOMIC DNA]</scope>
    <source>
        <strain evidence="11 12">GBK3QG-3</strain>
    </source>
</reference>
<sequence length="434" mass="45562">MTADLVYLVAGGCLLLAVVLPELLSRWAVSAPMVLVGVGMLVGPSPLPDDLPIDPQTNRAAIEHVTELVVLVALMGVGLALDRPLSPTRPASWRRWGPTWGLLLVCMPITIAAVALLGWLAGLAPAAAVLLGACLAPTDPVLASDVQVAGPQTGDLEVDESDELRFALTSEAGLNDGLAFPFVHLAILLAVEGAASQWALTWVSYYLVGMVAIGVVTGIVVGRALALLAFRSPTRSLRVAERGDSLLALAALISSYGVAEVLGGYGFLAVFACAMTFRSAERSHDYHAAMHQVTERLERLLTLFVLLVLGIALTRGLLDALDWRGVAIGLALILLIRPVAVMVGLVSFGSTHGDGNGLSRPQQWATAFFGVRGVGSLYYLAHAAGEAPTLGQDWLWSTVSFTIVASVLVHGVLSTPIMARLDPDRAHSGAHEGC</sequence>
<keyword evidence="4" id="KW-1003">Cell membrane</keyword>
<feature type="transmembrane region" description="Helical" evidence="9">
    <location>
        <begin position="297"/>
        <end position="314"/>
    </location>
</feature>
<keyword evidence="8 9" id="KW-0472">Membrane</keyword>
<evidence type="ECO:0000256" key="7">
    <source>
        <dbReference type="ARBA" id="ARBA00023065"/>
    </source>
</evidence>
<evidence type="ECO:0000313" key="11">
    <source>
        <dbReference type="EMBL" id="MBZ5740767.1"/>
    </source>
</evidence>
<dbReference type="InterPro" id="IPR038770">
    <property type="entry name" value="Na+/solute_symporter_sf"/>
</dbReference>
<protein>
    <submittedName>
        <fullName evidence="11">Cation:proton antiporter</fullName>
    </submittedName>
</protein>
<keyword evidence="6 9" id="KW-1133">Transmembrane helix</keyword>
<dbReference type="Gene3D" id="1.20.1530.20">
    <property type="match status" value="1"/>
</dbReference>
<feature type="transmembrane region" description="Helical" evidence="9">
    <location>
        <begin position="246"/>
        <end position="277"/>
    </location>
</feature>
<comment type="subcellular location">
    <subcellularLocation>
        <location evidence="1">Cell membrane</location>
        <topology evidence="1">Multi-pass membrane protein</topology>
    </subcellularLocation>
</comment>
<evidence type="ECO:0000259" key="10">
    <source>
        <dbReference type="Pfam" id="PF00999"/>
    </source>
</evidence>
<keyword evidence="5 9" id="KW-0812">Transmembrane</keyword>
<comment type="caution">
    <text evidence="11">The sequence shown here is derived from an EMBL/GenBank/DDBJ whole genome shotgun (WGS) entry which is preliminary data.</text>
</comment>